<accession>A0ABP0IRH5</accession>
<organism evidence="2 3">
    <name type="scientific">Durusdinium trenchii</name>
    <dbReference type="NCBI Taxonomy" id="1381693"/>
    <lineage>
        <taxon>Eukaryota</taxon>
        <taxon>Sar</taxon>
        <taxon>Alveolata</taxon>
        <taxon>Dinophyceae</taxon>
        <taxon>Suessiales</taxon>
        <taxon>Symbiodiniaceae</taxon>
        <taxon>Durusdinium</taxon>
    </lineage>
</organism>
<feature type="region of interest" description="Disordered" evidence="1">
    <location>
        <begin position="81"/>
        <end position="120"/>
    </location>
</feature>
<feature type="region of interest" description="Disordered" evidence="1">
    <location>
        <begin position="243"/>
        <end position="494"/>
    </location>
</feature>
<feature type="compositionally biased region" description="Basic residues" evidence="1">
    <location>
        <begin position="456"/>
        <end position="478"/>
    </location>
</feature>
<feature type="compositionally biased region" description="Basic and acidic residues" evidence="1">
    <location>
        <begin position="371"/>
        <end position="380"/>
    </location>
</feature>
<comment type="caution">
    <text evidence="2">The sequence shown here is derived from an EMBL/GenBank/DDBJ whole genome shotgun (WGS) entry which is preliminary data.</text>
</comment>
<proteinExistence type="predicted"/>
<evidence type="ECO:0000256" key="1">
    <source>
        <dbReference type="SAM" id="MobiDB-lite"/>
    </source>
</evidence>
<protein>
    <submittedName>
        <fullName evidence="2">Uncharacterized protein</fullName>
    </submittedName>
</protein>
<feature type="compositionally biased region" description="Acidic residues" evidence="1">
    <location>
        <begin position="266"/>
        <end position="280"/>
    </location>
</feature>
<evidence type="ECO:0000313" key="3">
    <source>
        <dbReference type="Proteomes" id="UP001642484"/>
    </source>
</evidence>
<sequence>MAEGHKIEDLLAQIPPHEFAAHEKCLKNIYLVLEKDSYELWRFYIDKRVRALLELYQKAFEKLKSTIGESAAAKVINLEDDSDEEVKDDEPEVEWTETELETTPPVSSLSAQASSSAVTPKVSEVQQMDKMSLPELKQMLAHAERRMSAKKLMQEERERVKLLWPEKDSCELIDLDSPPPPKVRKAKSIDEVVTLPMVVNTQAFEHALEEALPTPCPKAGDAPDVSAEKTTLIVTRSHQLHLKAGKTASQAKEAVERVTQKRATTDEVEEETKDEEEGQEEEKPVKARRRLRRAEVTEEDEEMLVKARAKRAEDEENEVEDEEKPVKARAKRAQGNEDEEKPVKARAKRAQEENEVEDEEKPVKARARRAQRNEDEEKPVKARAKRAQGNEVEDEEKPVKARAKRALGNEVEDEEKPVKARAKRAQGNEVEDEEKPVKARAKRAQEEECEEDVKDKRKGRGRPSAKTKPKSKAKSKARGKPDESRKDVEETKKRVAVPGFPLTFARRYRPESESSAAHWEAKVKFWKFATDDWSMNGEDDSLKGLSDFYKTSAENFCS</sequence>
<feature type="compositionally biased region" description="Acidic residues" evidence="1">
    <location>
        <begin position="314"/>
        <end position="323"/>
    </location>
</feature>
<reference evidence="2 3" key="1">
    <citation type="submission" date="2024-02" db="EMBL/GenBank/DDBJ databases">
        <authorList>
            <person name="Chen Y."/>
            <person name="Shah S."/>
            <person name="Dougan E. K."/>
            <person name="Thang M."/>
            <person name="Chan C."/>
        </authorList>
    </citation>
    <scope>NUCLEOTIDE SEQUENCE [LARGE SCALE GENOMIC DNA]</scope>
</reference>
<dbReference type="EMBL" id="CAXAMN010003558">
    <property type="protein sequence ID" value="CAK9005192.1"/>
    <property type="molecule type" value="Genomic_DNA"/>
</dbReference>
<dbReference type="Proteomes" id="UP001642484">
    <property type="component" value="Unassembled WGS sequence"/>
</dbReference>
<gene>
    <name evidence="2" type="ORF">CCMP2556_LOCUS7975</name>
</gene>
<feature type="compositionally biased region" description="Basic and acidic residues" evidence="1">
    <location>
        <begin position="479"/>
        <end position="493"/>
    </location>
</feature>
<feature type="compositionally biased region" description="Basic and acidic residues" evidence="1">
    <location>
        <begin position="253"/>
        <end position="265"/>
    </location>
</feature>
<keyword evidence="3" id="KW-1185">Reference proteome</keyword>
<feature type="compositionally biased region" description="Low complexity" evidence="1">
    <location>
        <begin position="101"/>
        <end position="117"/>
    </location>
</feature>
<feature type="compositionally biased region" description="Acidic residues" evidence="1">
    <location>
        <begin position="81"/>
        <end position="100"/>
    </location>
</feature>
<evidence type="ECO:0000313" key="2">
    <source>
        <dbReference type="EMBL" id="CAK9005192.1"/>
    </source>
</evidence>
<name>A0ABP0IRH5_9DINO</name>